<accession>A0A3R9EDB8</accession>
<dbReference type="Proteomes" id="UP000279911">
    <property type="component" value="Unassembled WGS sequence"/>
</dbReference>
<dbReference type="OrthoDB" id="2679491at2"/>
<dbReference type="RefSeq" id="WP_125479576.1">
    <property type="nucleotide sequence ID" value="NZ_RSFW01000010.1"/>
</dbReference>
<proteinExistence type="predicted"/>
<sequence>MNFQFELDGETKKIKNPTLELITKHLKEINPRFKSFFILTNESGHFVQCAGAKLRLTIEFKDLNNINVIGSDKPNKEEISINYSGGAITIHRNEVLTVNDAIKVFETFYNTGNIPDDYILRKVSETL</sequence>
<dbReference type="AlphaFoldDB" id="A0A3R9EDB8"/>
<evidence type="ECO:0000313" key="1">
    <source>
        <dbReference type="EMBL" id="RSD27798.1"/>
    </source>
</evidence>
<evidence type="ECO:0000313" key="2">
    <source>
        <dbReference type="Proteomes" id="UP000279911"/>
    </source>
</evidence>
<protein>
    <submittedName>
        <fullName evidence="1">Uncharacterized protein</fullName>
    </submittedName>
</protein>
<organism evidence="1 2">
    <name type="scientific">Mesobacillus subterraneus</name>
    <dbReference type="NCBI Taxonomy" id="285983"/>
    <lineage>
        <taxon>Bacteria</taxon>
        <taxon>Bacillati</taxon>
        <taxon>Bacillota</taxon>
        <taxon>Bacilli</taxon>
        <taxon>Bacillales</taxon>
        <taxon>Bacillaceae</taxon>
        <taxon>Mesobacillus</taxon>
    </lineage>
</organism>
<dbReference type="EMBL" id="RSFW01000010">
    <property type="protein sequence ID" value="RSD27798.1"/>
    <property type="molecule type" value="Genomic_DNA"/>
</dbReference>
<reference evidence="2" key="1">
    <citation type="submission" date="2018-12" db="EMBL/GenBank/DDBJ databases">
        <title>Bacillus chawlae sp. nov., Bacillus glennii sp. nov., and Bacillus saganii sp. nov. Isolated from the Vehicle Assembly Building at Kennedy Space Center where the Viking Spacecraft were Assembled.</title>
        <authorList>
            <person name="Seuylemezian A."/>
            <person name="Vaishampayan P."/>
        </authorList>
    </citation>
    <scope>NUCLEOTIDE SEQUENCE [LARGE SCALE GENOMIC DNA]</scope>
    <source>
        <strain evidence="2">DSM 13966</strain>
    </source>
</reference>
<comment type="caution">
    <text evidence="1">The sequence shown here is derived from an EMBL/GenBank/DDBJ whole genome shotgun (WGS) entry which is preliminary data.</text>
</comment>
<name>A0A3R9EDB8_9BACI</name>
<gene>
    <name evidence="1" type="ORF">EJA10_08465</name>
</gene>